<dbReference type="AlphaFoldDB" id="A0A9Q0L0Q5"/>
<evidence type="ECO:0000256" key="1">
    <source>
        <dbReference type="ARBA" id="ARBA00007692"/>
    </source>
</evidence>
<dbReference type="SMART" id="SM00733">
    <property type="entry name" value="Mterf"/>
    <property type="match status" value="5"/>
</dbReference>
<keyword evidence="5" id="KW-1185">Reference proteome</keyword>
<keyword evidence="2" id="KW-0804">Transcription</keyword>
<keyword evidence="2" id="KW-0806">Transcription termination</keyword>
<dbReference type="Gene3D" id="1.25.70.10">
    <property type="entry name" value="Transcription termination factor 3, mitochondrial"/>
    <property type="match status" value="1"/>
</dbReference>
<accession>A0A9Q0L0Q5</accession>
<dbReference type="OrthoDB" id="1903687at2759"/>
<keyword evidence="3" id="KW-0809">Transit peptide</keyword>
<sequence length="391" mass="44294">MFRSFCKRLVQIIVGRDSSANLPFLHDPSLRSISNAKIQPSLSLHYLRNASGLSPDLSLKASQKLFIRTSSTSRCETVLTLLDTYGLPKPQISKLITKYPSLLFADPDNTLKPKLEFFSNMGISGPSLANILCRDPSVLDCSLEDHVIPLVNFLKSFIHSDGDMGIILGRLRLLKGVLELMGPNIEILREQGLPDSVISQLILRRPQLLTWKASRFKEKLLQTKQMGFDTSSLLFVQGFLASAQMNKPTWEAKLGVFWGFGWLENEVICLFRKQPGYLTRSESIIRTHLKFYMKKLDWTPVNIIENSDLLHQSLEKKIIPKCLVLGVLSSKGIFEKERLGTALKMNEVKFLKMFVMKYENELPELLKLYKSMAESPRPETGSEEGSRADNL</sequence>
<dbReference type="EMBL" id="JAMYWD010000002">
    <property type="protein sequence ID" value="KAJ4980171.1"/>
    <property type="molecule type" value="Genomic_DNA"/>
</dbReference>
<dbReference type="PANTHER" id="PTHR13068:SF236">
    <property type="entry name" value="OS02G0749800 PROTEIN"/>
    <property type="match status" value="1"/>
</dbReference>
<reference evidence="4" key="1">
    <citation type="journal article" date="2023" name="Plant J.">
        <title>The genome of the king protea, Protea cynaroides.</title>
        <authorList>
            <person name="Chang J."/>
            <person name="Duong T.A."/>
            <person name="Schoeman C."/>
            <person name="Ma X."/>
            <person name="Roodt D."/>
            <person name="Barker N."/>
            <person name="Li Z."/>
            <person name="Van de Peer Y."/>
            <person name="Mizrachi E."/>
        </authorList>
    </citation>
    <scope>NUCLEOTIDE SEQUENCE</scope>
    <source>
        <tissue evidence="4">Young leaves</tissue>
    </source>
</reference>
<dbReference type="InterPro" id="IPR003690">
    <property type="entry name" value="MTERF"/>
</dbReference>
<proteinExistence type="inferred from homology"/>
<evidence type="ECO:0000256" key="3">
    <source>
        <dbReference type="ARBA" id="ARBA00022946"/>
    </source>
</evidence>
<dbReference type="FunFam" id="1.25.70.10:FF:000001">
    <property type="entry name" value="Mitochondrial transcription termination factor-like"/>
    <property type="match status" value="1"/>
</dbReference>
<dbReference type="GO" id="GO:0003676">
    <property type="term" value="F:nucleic acid binding"/>
    <property type="evidence" value="ECO:0007669"/>
    <property type="project" value="InterPro"/>
</dbReference>
<keyword evidence="2" id="KW-0805">Transcription regulation</keyword>
<name>A0A9Q0L0Q5_9MAGN</name>
<protein>
    <submittedName>
        <fullName evidence="4">Uncharacterized protein</fullName>
    </submittedName>
</protein>
<dbReference type="InterPro" id="IPR038538">
    <property type="entry name" value="MTERF_sf"/>
</dbReference>
<dbReference type="Proteomes" id="UP001141806">
    <property type="component" value="Unassembled WGS sequence"/>
</dbReference>
<evidence type="ECO:0000256" key="2">
    <source>
        <dbReference type="ARBA" id="ARBA00022472"/>
    </source>
</evidence>
<organism evidence="4 5">
    <name type="scientific">Protea cynaroides</name>
    <dbReference type="NCBI Taxonomy" id="273540"/>
    <lineage>
        <taxon>Eukaryota</taxon>
        <taxon>Viridiplantae</taxon>
        <taxon>Streptophyta</taxon>
        <taxon>Embryophyta</taxon>
        <taxon>Tracheophyta</taxon>
        <taxon>Spermatophyta</taxon>
        <taxon>Magnoliopsida</taxon>
        <taxon>Proteales</taxon>
        <taxon>Proteaceae</taxon>
        <taxon>Protea</taxon>
    </lineage>
</organism>
<dbReference type="Pfam" id="PF02536">
    <property type="entry name" value="mTERF"/>
    <property type="match status" value="2"/>
</dbReference>
<comment type="similarity">
    <text evidence="1">Belongs to the mTERF family.</text>
</comment>
<dbReference type="PANTHER" id="PTHR13068">
    <property type="entry name" value="CGI-12 PROTEIN-RELATED"/>
    <property type="match status" value="1"/>
</dbReference>
<evidence type="ECO:0000313" key="4">
    <source>
        <dbReference type="EMBL" id="KAJ4980171.1"/>
    </source>
</evidence>
<comment type="caution">
    <text evidence="4">The sequence shown here is derived from an EMBL/GenBank/DDBJ whole genome shotgun (WGS) entry which is preliminary data.</text>
</comment>
<evidence type="ECO:0000313" key="5">
    <source>
        <dbReference type="Proteomes" id="UP001141806"/>
    </source>
</evidence>
<dbReference type="GO" id="GO:0006353">
    <property type="term" value="P:DNA-templated transcription termination"/>
    <property type="evidence" value="ECO:0007669"/>
    <property type="project" value="UniProtKB-KW"/>
</dbReference>
<gene>
    <name evidence="4" type="ORF">NE237_010951</name>
</gene>